<protein>
    <submittedName>
        <fullName evidence="2">Uncharacterized protein</fullName>
    </submittedName>
</protein>
<feature type="chain" id="PRO_5015897682" evidence="1">
    <location>
        <begin position="20"/>
        <end position="348"/>
    </location>
</feature>
<evidence type="ECO:0000313" key="3">
    <source>
        <dbReference type="Proteomes" id="UP000244855"/>
    </source>
</evidence>
<evidence type="ECO:0000313" key="2">
    <source>
        <dbReference type="EMBL" id="PVH91997.1"/>
    </source>
</evidence>
<evidence type="ECO:0000256" key="1">
    <source>
        <dbReference type="SAM" id="SignalP"/>
    </source>
</evidence>
<organism evidence="2 3">
    <name type="scientific">Periconia macrospinosa</name>
    <dbReference type="NCBI Taxonomy" id="97972"/>
    <lineage>
        <taxon>Eukaryota</taxon>
        <taxon>Fungi</taxon>
        <taxon>Dikarya</taxon>
        <taxon>Ascomycota</taxon>
        <taxon>Pezizomycotina</taxon>
        <taxon>Dothideomycetes</taxon>
        <taxon>Pleosporomycetidae</taxon>
        <taxon>Pleosporales</taxon>
        <taxon>Massarineae</taxon>
        <taxon>Periconiaceae</taxon>
        <taxon>Periconia</taxon>
    </lineage>
</organism>
<dbReference type="OrthoDB" id="3729683at2759"/>
<gene>
    <name evidence="2" type="ORF">DM02DRAFT_544625</name>
</gene>
<dbReference type="AlphaFoldDB" id="A0A2V1D1T4"/>
<sequence length="348" mass="39912">MKLLLLSLLGWSYIQLSSTFPIDDTPAFTPWPLEKRLIPSEVFSNPLGPQFAVHDETCRGKLSGDIGRCFRMNDVTVDKFIENRAPKTKDCNVPCLFYTQGLSGAAEREGNFVLRQALNTAATEGPRKYQTIWDLHDEKYYPNFYDLDKTPESKCIALDREENDEERGHDSCQRLYFKAMSKAMAMECSGEVFMMTSSELRKKHKTPENGIWWQVEFPTLIDGNRPADKKVTKVMPNLKKKEVDALSPEERSKPPKILHEGEYWPNGVGRDQLEGKLNEINLDTTEFQPRSSMTDATLDLDPPMESVTGGLIKRAEFEDAEVLELGDEGYPYPYSIDDIYKWYQHIAW</sequence>
<reference evidence="2 3" key="1">
    <citation type="journal article" date="2018" name="Sci. Rep.">
        <title>Comparative genomics provides insights into the lifestyle and reveals functional heterogeneity of dark septate endophytic fungi.</title>
        <authorList>
            <person name="Knapp D.G."/>
            <person name="Nemeth J.B."/>
            <person name="Barry K."/>
            <person name="Hainaut M."/>
            <person name="Henrissat B."/>
            <person name="Johnson J."/>
            <person name="Kuo A."/>
            <person name="Lim J.H.P."/>
            <person name="Lipzen A."/>
            <person name="Nolan M."/>
            <person name="Ohm R.A."/>
            <person name="Tamas L."/>
            <person name="Grigoriev I.V."/>
            <person name="Spatafora J.W."/>
            <person name="Nagy L.G."/>
            <person name="Kovacs G.M."/>
        </authorList>
    </citation>
    <scope>NUCLEOTIDE SEQUENCE [LARGE SCALE GENOMIC DNA]</scope>
    <source>
        <strain evidence="2 3">DSE2036</strain>
    </source>
</reference>
<keyword evidence="1" id="KW-0732">Signal</keyword>
<keyword evidence="3" id="KW-1185">Reference proteome</keyword>
<accession>A0A2V1D1T4</accession>
<feature type="signal peptide" evidence="1">
    <location>
        <begin position="1"/>
        <end position="19"/>
    </location>
</feature>
<dbReference type="EMBL" id="KZ805741">
    <property type="protein sequence ID" value="PVH91997.1"/>
    <property type="molecule type" value="Genomic_DNA"/>
</dbReference>
<dbReference type="Proteomes" id="UP000244855">
    <property type="component" value="Unassembled WGS sequence"/>
</dbReference>
<proteinExistence type="predicted"/>
<name>A0A2V1D1T4_9PLEO</name>